<dbReference type="KEGG" id="ptm:GSPATT00036352001"/>
<dbReference type="AlphaFoldDB" id="A0C8V0"/>
<dbReference type="eggNOG" id="ENOG502QXQQ">
    <property type="taxonomic scope" value="Eukaryota"/>
</dbReference>
<reference evidence="1 2" key="1">
    <citation type="journal article" date="2006" name="Nature">
        <title>Global trends of whole-genome duplications revealed by the ciliate Paramecium tetraurelia.</title>
        <authorList>
            <consortium name="Genoscope"/>
            <person name="Aury J.-M."/>
            <person name="Jaillon O."/>
            <person name="Duret L."/>
            <person name="Noel B."/>
            <person name="Jubin C."/>
            <person name="Porcel B.M."/>
            <person name="Segurens B."/>
            <person name="Daubin V."/>
            <person name="Anthouard V."/>
            <person name="Aiach N."/>
            <person name="Arnaiz O."/>
            <person name="Billaut A."/>
            <person name="Beisson J."/>
            <person name="Blanc I."/>
            <person name="Bouhouche K."/>
            <person name="Camara F."/>
            <person name="Duharcourt S."/>
            <person name="Guigo R."/>
            <person name="Gogendeau D."/>
            <person name="Katinka M."/>
            <person name="Keller A.-M."/>
            <person name="Kissmehl R."/>
            <person name="Klotz C."/>
            <person name="Koll F."/>
            <person name="Le Moue A."/>
            <person name="Lepere C."/>
            <person name="Malinsky S."/>
            <person name="Nowacki M."/>
            <person name="Nowak J.K."/>
            <person name="Plattner H."/>
            <person name="Poulain J."/>
            <person name="Ruiz F."/>
            <person name="Serrano V."/>
            <person name="Zagulski M."/>
            <person name="Dessen P."/>
            <person name="Betermier M."/>
            <person name="Weissenbach J."/>
            <person name="Scarpelli C."/>
            <person name="Schachter V."/>
            <person name="Sperling L."/>
            <person name="Meyer E."/>
            <person name="Cohen J."/>
            <person name="Wincker P."/>
        </authorList>
    </citation>
    <scope>NUCLEOTIDE SEQUENCE [LARGE SCALE GENOMIC DNA]</scope>
    <source>
        <strain evidence="1 2">Stock d4-2</strain>
    </source>
</reference>
<gene>
    <name evidence="1" type="ORF">GSPATT00036352001</name>
</gene>
<evidence type="ECO:0000313" key="2">
    <source>
        <dbReference type="Proteomes" id="UP000000600"/>
    </source>
</evidence>
<dbReference type="InParanoid" id="A0C8V0"/>
<dbReference type="Proteomes" id="UP000000600">
    <property type="component" value="Unassembled WGS sequence"/>
</dbReference>
<keyword evidence="2" id="KW-1185">Reference proteome</keyword>
<organism evidence="1 2">
    <name type="scientific">Paramecium tetraurelia</name>
    <dbReference type="NCBI Taxonomy" id="5888"/>
    <lineage>
        <taxon>Eukaryota</taxon>
        <taxon>Sar</taxon>
        <taxon>Alveolata</taxon>
        <taxon>Ciliophora</taxon>
        <taxon>Intramacronucleata</taxon>
        <taxon>Oligohymenophorea</taxon>
        <taxon>Peniculida</taxon>
        <taxon>Parameciidae</taxon>
        <taxon>Paramecium</taxon>
    </lineage>
</organism>
<accession>A0C8V0</accession>
<sequence>MENQFELEYANSKSEVILDKCLTMMRPEGLEQFHFRIEEQFYKVKVEQNKVVLIEEKEGDDLQTMIAYWIQEHQQRNNKERSNYSIFCGARELESLLCHLLHFNQIKSNSNEQIGRFQYPIKVELESEKLKQYFEYWLNLCSRELSNQLYSDCKITYKRGHYIHSRHRQVLQWWRSSNNACSRIIALLIAFSQNFYTILINPLEEYAQLILEVLQKAESIIQQLIKQQIEFQTEIDFFTILVNQFCTDDPIASSIFCVLSYVNKGISIDEMLASCSCTQEQFIKVYDFFKVTLTNIIKQICFLEKNQVYSIYILTMRQAIQQIQFNKNLYEQFLQIIEHSPNSTRKLEELIQQYAKNKKFFKLKEIIINIEHFLILWNPYNKFELCQLWDMLEQNGCDLVMEYNKAVENFQAIYKPSTEGLFFIMLQICIFLREFSNFEKDGTPAYKHPLLRGQSIEFEEVGLYGELSQLKMLSKKKPKQQLNEDYFSTLISTVQLENLNLDIKNNRDCFINYYQSQFHPNILQEYLQTKQDFLREKLLNTFKEMVMGSIPMALTQKNNFSKLMQFYGKDSTQYMSIQEEMQINQKAIRLVINAKSFKNKSIQKLPEIRHRYYSPMINKVEPARRINQSLEKVLTEHLQSEEEFCLRTKRKCLNHQNQQLKNKLQELKTVKQNLYPQEATIEAYRLNDLTKTQGDELKKQMDNLQGVQDEMKRMQRFQNYVNSIKIRMKRECNNYSDIVRIWIG</sequence>
<dbReference type="RefSeq" id="XP_001434614.1">
    <property type="nucleotide sequence ID" value="XM_001434577.1"/>
</dbReference>
<evidence type="ECO:0000313" key="1">
    <source>
        <dbReference type="EMBL" id="CAK67217.1"/>
    </source>
</evidence>
<dbReference type="GeneID" id="5020399"/>
<name>A0C8V0_PARTE</name>
<protein>
    <submittedName>
        <fullName evidence="1">Uncharacterized protein</fullName>
    </submittedName>
</protein>
<dbReference type="OrthoDB" id="292926at2759"/>
<dbReference type="EMBL" id="CT868051">
    <property type="protein sequence ID" value="CAK67217.1"/>
    <property type="molecule type" value="Genomic_DNA"/>
</dbReference>
<proteinExistence type="predicted"/>
<dbReference type="HOGENOM" id="CLU_373626_0_0_1"/>